<dbReference type="Gene3D" id="2.40.180.10">
    <property type="entry name" value="Catalase core domain"/>
    <property type="match status" value="1"/>
</dbReference>
<dbReference type="EMBL" id="WTML01000757">
    <property type="protein sequence ID" value="MWL01719.1"/>
    <property type="molecule type" value="Genomic_DNA"/>
</dbReference>
<dbReference type="GO" id="GO:0004096">
    <property type="term" value="F:catalase activity"/>
    <property type="evidence" value="ECO:0007669"/>
    <property type="project" value="UniProtKB-EC"/>
</dbReference>
<dbReference type="PANTHER" id="PTHR11465:SF9">
    <property type="entry name" value="CATALASE"/>
    <property type="match status" value="1"/>
</dbReference>
<organism evidence="10 11">
    <name type="scientific">Escherichia coli</name>
    <dbReference type="NCBI Taxonomy" id="562"/>
    <lineage>
        <taxon>Bacteria</taxon>
        <taxon>Pseudomonadati</taxon>
        <taxon>Pseudomonadota</taxon>
        <taxon>Gammaproteobacteria</taxon>
        <taxon>Enterobacterales</taxon>
        <taxon>Enterobacteriaceae</taxon>
        <taxon>Escherichia</taxon>
    </lineage>
</organism>
<evidence type="ECO:0000256" key="4">
    <source>
        <dbReference type="ARBA" id="ARBA00022617"/>
    </source>
</evidence>
<feature type="region of interest" description="Disordered" evidence="8">
    <location>
        <begin position="1"/>
        <end position="28"/>
    </location>
</feature>
<comment type="similarity">
    <text evidence="1">Belongs to the catalase family.</text>
</comment>
<name>A0A8T5YPI5_ECOLX</name>
<dbReference type="PROSITE" id="PS51402">
    <property type="entry name" value="CATALASE_3"/>
    <property type="match status" value="1"/>
</dbReference>
<feature type="non-terminal residue" evidence="10">
    <location>
        <position position="149"/>
    </location>
</feature>
<accession>A0A8T5YPI5</accession>
<feature type="compositionally biased region" description="Polar residues" evidence="8">
    <location>
        <begin position="1"/>
        <end position="10"/>
    </location>
</feature>
<dbReference type="AlphaFoldDB" id="A0A8T5YPI5"/>
<dbReference type="InterPro" id="IPR024708">
    <property type="entry name" value="Catalase_AS"/>
</dbReference>
<evidence type="ECO:0000256" key="5">
    <source>
        <dbReference type="ARBA" id="ARBA00022723"/>
    </source>
</evidence>
<gene>
    <name evidence="10" type="ORF">GQM21_32225</name>
</gene>
<comment type="caution">
    <text evidence="10">The sequence shown here is derived from an EMBL/GenBank/DDBJ whole genome shotgun (WGS) entry which is preliminary data.</text>
</comment>
<protein>
    <recommendedName>
        <fullName evidence="2">catalase</fullName>
        <ecNumber evidence="2">1.11.1.6</ecNumber>
    </recommendedName>
</protein>
<dbReference type="SMART" id="SM01060">
    <property type="entry name" value="Catalase"/>
    <property type="match status" value="1"/>
</dbReference>
<evidence type="ECO:0000256" key="7">
    <source>
        <dbReference type="ARBA" id="ARBA00023004"/>
    </source>
</evidence>
<evidence type="ECO:0000256" key="2">
    <source>
        <dbReference type="ARBA" id="ARBA00012314"/>
    </source>
</evidence>
<dbReference type="InterPro" id="IPR020835">
    <property type="entry name" value="Catalase_sf"/>
</dbReference>
<dbReference type="PROSITE" id="PS00438">
    <property type="entry name" value="CATALASE_2"/>
    <property type="match status" value="1"/>
</dbReference>
<evidence type="ECO:0000313" key="11">
    <source>
        <dbReference type="Proteomes" id="UP000462271"/>
    </source>
</evidence>
<dbReference type="GO" id="GO:0020037">
    <property type="term" value="F:heme binding"/>
    <property type="evidence" value="ECO:0007669"/>
    <property type="project" value="InterPro"/>
</dbReference>
<dbReference type="GO" id="GO:0042744">
    <property type="term" value="P:hydrogen peroxide catabolic process"/>
    <property type="evidence" value="ECO:0007669"/>
    <property type="project" value="TreeGrafter"/>
</dbReference>
<keyword evidence="4" id="KW-0349">Heme</keyword>
<dbReference type="GO" id="GO:0005737">
    <property type="term" value="C:cytoplasm"/>
    <property type="evidence" value="ECO:0007669"/>
    <property type="project" value="TreeGrafter"/>
</dbReference>
<dbReference type="Pfam" id="PF00199">
    <property type="entry name" value="Catalase"/>
    <property type="match status" value="1"/>
</dbReference>
<dbReference type="GO" id="GO:0042542">
    <property type="term" value="P:response to hydrogen peroxide"/>
    <property type="evidence" value="ECO:0007669"/>
    <property type="project" value="TreeGrafter"/>
</dbReference>
<evidence type="ECO:0000313" key="10">
    <source>
        <dbReference type="EMBL" id="MWL01719.1"/>
    </source>
</evidence>
<dbReference type="GO" id="GO:0046872">
    <property type="term" value="F:metal ion binding"/>
    <property type="evidence" value="ECO:0007669"/>
    <property type="project" value="UniProtKB-KW"/>
</dbReference>
<sequence>MSENTGSTRENGAPNESDRNSLSVGTNGPLLLHDTHLVDTLAHFNRESVPERRPHAKGAGAFGQLEITGDVSAYTKAAVFQPGTKTRMLARFSTVAGELGSPDTWRDVRGFSLKFYTTEGNLDIVGNNTPIFFVRDPMKFPHFIHSQKR</sequence>
<keyword evidence="6 10" id="KW-0560">Oxidoreductase</keyword>
<keyword evidence="7" id="KW-0408">Iron</keyword>
<dbReference type="PRINTS" id="PR00067">
    <property type="entry name" value="CATALASE"/>
</dbReference>
<dbReference type="PANTHER" id="PTHR11465">
    <property type="entry name" value="CATALASE"/>
    <property type="match status" value="1"/>
</dbReference>
<evidence type="ECO:0000256" key="6">
    <source>
        <dbReference type="ARBA" id="ARBA00023002"/>
    </source>
</evidence>
<reference evidence="10 11" key="1">
    <citation type="submission" date="2019-12" db="EMBL/GenBank/DDBJ databases">
        <title>Enteriobacteria Tanzani isolates_10432.</title>
        <authorList>
            <person name="Subbiah M."/>
            <person name="Call D."/>
        </authorList>
    </citation>
    <scope>NUCLEOTIDE SEQUENCE [LARGE SCALE GENOMIC DNA]</scope>
    <source>
        <strain evidence="10 11">10432wG8</strain>
    </source>
</reference>
<feature type="domain" description="Catalase core" evidence="9">
    <location>
        <begin position="8"/>
        <end position="149"/>
    </location>
</feature>
<keyword evidence="3 10" id="KW-0575">Peroxidase</keyword>
<dbReference type="Proteomes" id="UP000462271">
    <property type="component" value="Unassembled WGS sequence"/>
</dbReference>
<dbReference type="InterPro" id="IPR018028">
    <property type="entry name" value="Catalase"/>
</dbReference>
<evidence type="ECO:0000256" key="8">
    <source>
        <dbReference type="SAM" id="MobiDB-lite"/>
    </source>
</evidence>
<dbReference type="EC" id="1.11.1.6" evidence="2"/>
<evidence type="ECO:0000256" key="3">
    <source>
        <dbReference type="ARBA" id="ARBA00022559"/>
    </source>
</evidence>
<proteinExistence type="inferred from homology"/>
<evidence type="ECO:0000259" key="9">
    <source>
        <dbReference type="SMART" id="SM01060"/>
    </source>
</evidence>
<dbReference type="InterPro" id="IPR011614">
    <property type="entry name" value="Catalase_core"/>
</dbReference>
<evidence type="ECO:0000256" key="1">
    <source>
        <dbReference type="ARBA" id="ARBA00005329"/>
    </source>
</evidence>
<dbReference type="SUPFAM" id="SSF56634">
    <property type="entry name" value="Heme-dependent catalase-like"/>
    <property type="match status" value="1"/>
</dbReference>
<keyword evidence="5" id="KW-0479">Metal-binding</keyword>